<evidence type="ECO:0000256" key="6">
    <source>
        <dbReference type="ARBA" id="ARBA00023136"/>
    </source>
</evidence>
<comment type="caution">
    <text evidence="9">The sequence shown here is derived from an EMBL/GenBank/DDBJ whole genome shotgun (WGS) entry which is preliminary data.</text>
</comment>
<keyword evidence="2 7" id="KW-0813">Transport</keyword>
<dbReference type="PANTHER" id="PTHR43163">
    <property type="entry name" value="DIPEPTIDE TRANSPORT SYSTEM PERMEASE PROTEIN DPPB-RELATED"/>
    <property type="match status" value="1"/>
</dbReference>
<dbReference type="InterPro" id="IPR000515">
    <property type="entry name" value="MetI-like"/>
</dbReference>
<sequence length="340" mass="36319">MSTATPTPTQGASESRRSPQRAWARWIARRVGLAVLTLWLVSVIVFLATSALGDPVRAILGRDFEVSPERVAAIRAELELDRSLPERYLSWLGGLLRGDLGSSVAAGIPVSELIGDRVVNSLFLVALVALVMIPVALGLALLCARFRGTRLDDAIQVITLGLAGVPEFVSGILLVALFSTTVLHLLPAVTALPIGARPWHVPASMILPVATLVVAIVPYLTRILRSTLVEALDSDYVELARLKGVPETRVLMRHALPNTVVPAIQVTALQLGWLVGGVVLVEYLFNYPGIGAMLVDAVRNSDFPVVQALTMIIAGAYVLVNLVADVLSILSTPRARTGMV</sequence>
<dbReference type="PROSITE" id="PS50928">
    <property type="entry name" value="ABC_TM1"/>
    <property type="match status" value="1"/>
</dbReference>
<dbReference type="RefSeq" id="WP_284304838.1">
    <property type="nucleotide sequence ID" value="NZ_BSUO01000001.1"/>
</dbReference>
<feature type="transmembrane region" description="Helical" evidence="7">
    <location>
        <begin position="31"/>
        <end position="52"/>
    </location>
</feature>
<feature type="transmembrane region" description="Helical" evidence="7">
    <location>
        <begin position="259"/>
        <end position="285"/>
    </location>
</feature>
<dbReference type="Pfam" id="PF00528">
    <property type="entry name" value="BPD_transp_1"/>
    <property type="match status" value="1"/>
</dbReference>
<keyword evidence="4 7" id="KW-0812">Transmembrane</keyword>
<feature type="transmembrane region" description="Helical" evidence="7">
    <location>
        <begin position="122"/>
        <end position="142"/>
    </location>
</feature>
<evidence type="ECO:0000256" key="5">
    <source>
        <dbReference type="ARBA" id="ARBA00022989"/>
    </source>
</evidence>
<evidence type="ECO:0000256" key="7">
    <source>
        <dbReference type="RuleBase" id="RU363032"/>
    </source>
</evidence>
<dbReference type="InterPro" id="IPR045621">
    <property type="entry name" value="BPD_transp_1_N"/>
</dbReference>
<dbReference type="SUPFAM" id="SSF161098">
    <property type="entry name" value="MetI-like"/>
    <property type="match status" value="1"/>
</dbReference>
<dbReference type="PANTHER" id="PTHR43163:SF6">
    <property type="entry name" value="DIPEPTIDE TRANSPORT SYSTEM PERMEASE PROTEIN DPPB-RELATED"/>
    <property type="match status" value="1"/>
</dbReference>
<comment type="similarity">
    <text evidence="7">Belongs to the binding-protein-dependent transport system permease family.</text>
</comment>
<accession>A0ABQ6IVG3</accession>
<evidence type="ECO:0000256" key="4">
    <source>
        <dbReference type="ARBA" id="ARBA00022692"/>
    </source>
</evidence>
<dbReference type="Proteomes" id="UP001157126">
    <property type="component" value="Unassembled WGS sequence"/>
</dbReference>
<organism evidence="9 10">
    <name type="scientific">Mobilicoccus caccae</name>
    <dbReference type="NCBI Taxonomy" id="1859295"/>
    <lineage>
        <taxon>Bacteria</taxon>
        <taxon>Bacillati</taxon>
        <taxon>Actinomycetota</taxon>
        <taxon>Actinomycetes</taxon>
        <taxon>Micrococcales</taxon>
        <taxon>Dermatophilaceae</taxon>
        <taxon>Mobilicoccus</taxon>
    </lineage>
</organism>
<keyword evidence="6 7" id="KW-0472">Membrane</keyword>
<evidence type="ECO:0000313" key="9">
    <source>
        <dbReference type="EMBL" id="GMA41278.1"/>
    </source>
</evidence>
<feature type="domain" description="ABC transmembrane type-1" evidence="8">
    <location>
        <begin position="118"/>
        <end position="324"/>
    </location>
</feature>
<name>A0ABQ6IVG3_9MICO</name>
<dbReference type="Pfam" id="PF19300">
    <property type="entry name" value="BPD_transp_1_N"/>
    <property type="match status" value="1"/>
</dbReference>
<dbReference type="Gene3D" id="1.10.3720.10">
    <property type="entry name" value="MetI-like"/>
    <property type="match status" value="1"/>
</dbReference>
<evidence type="ECO:0000259" key="8">
    <source>
        <dbReference type="PROSITE" id="PS50928"/>
    </source>
</evidence>
<evidence type="ECO:0000256" key="1">
    <source>
        <dbReference type="ARBA" id="ARBA00004651"/>
    </source>
</evidence>
<gene>
    <name evidence="9" type="ORF">GCM10025883_33230</name>
</gene>
<dbReference type="EMBL" id="BSUO01000001">
    <property type="protein sequence ID" value="GMA41278.1"/>
    <property type="molecule type" value="Genomic_DNA"/>
</dbReference>
<feature type="transmembrane region" description="Helical" evidence="7">
    <location>
        <begin position="154"/>
        <end position="179"/>
    </location>
</feature>
<keyword evidence="5 7" id="KW-1133">Transmembrane helix</keyword>
<proteinExistence type="inferred from homology"/>
<evidence type="ECO:0000256" key="3">
    <source>
        <dbReference type="ARBA" id="ARBA00022475"/>
    </source>
</evidence>
<protein>
    <submittedName>
        <fullName evidence="9">ABC transporter permease</fullName>
    </submittedName>
</protein>
<dbReference type="InterPro" id="IPR035906">
    <property type="entry name" value="MetI-like_sf"/>
</dbReference>
<feature type="transmembrane region" description="Helical" evidence="7">
    <location>
        <begin position="199"/>
        <end position="220"/>
    </location>
</feature>
<dbReference type="CDD" id="cd06261">
    <property type="entry name" value="TM_PBP2"/>
    <property type="match status" value="1"/>
</dbReference>
<keyword evidence="10" id="KW-1185">Reference proteome</keyword>
<feature type="transmembrane region" description="Helical" evidence="7">
    <location>
        <begin position="305"/>
        <end position="330"/>
    </location>
</feature>
<comment type="subcellular location">
    <subcellularLocation>
        <location evidence="1 7">Cell membrane</location>
        <topology evidence="1 7">Multi-pass membrane protein</topology>
    </subcellularLocation>
</comment>
<reference evidence="10" key="1">
    <citation type="journal article" date="2019" name="Int. J. Syst. Evol. Microbiol.">
        <title>The Global Catalogue of Microorganisms (GCM) 10K type strain sequencing project: providing services to taxonomists for standard genome sequencing and annotation.</title>
        <authorList>
            <consortium name="The Broad Institute Genomics Platform"/>
            <consortium name="The Broad Institute Genome Sequencing Center for Infectious Disease"/>
            <person name="Wu L."/>
            <person name="Ma J."/>
        </authorList>
    </citation>
    <scope>NUCLEOTIDE SEQUENCE [LARGE SCALE GENOMIC DNA]</scope>
    <source>
        <strain evidence="10">NBRC 113072</strain>
    </source>
</reference>
<evidence type="ECO:0000256" key="2">
    <source>
        <dbReference type="ARBA" id="ARBA00022448"/>
    </source>
</evidence>
<keyword evidence="3" id="KW-1003">Cell membrane</keyword>
<evidence type="ECO:0000313" key="10">
    <source>
        <dbReference type="Proteomes" id="UP001157126"/>
    </source>
</evidence>